<accession>A0A4Z1CLU6</accession>
<dbReference type="PROSITE" id="PS51208">
    <property type="entry name" value="AUTOTRANSPORTER"/>
    <property type="match status" value="1"/>
</dbReference>
<proteinExistence type="predicted"/>
<evidence type="ECO:0000313" key="3">
    <source>
        <dbReference type="Proteomes" id="UP000297972"/>
    </source>
</evidence>
<dbReference type="Proteomes" id="UP000297972">
    <property type="component" value="Unassembled WGS sequence"/>
</dbReference>
<evidence type="ECO:0000313" key="2">
    <source>
        <dbReference type="EMBL" id="TGN62365.1"/>
    </source>
</evidence>
<dbReference type="OrthoDB" id="9804931at2"/>
<dbReference type="NCBIfam" id="TIGR01414">
    <property type="entry name" value="autotrans_barl"/>
    <property type="match status" value="1"/>
</dbReference>
<gene>
    <name evidence="2" type="ORF">E4L95_06965</name>
</gene>
<organism evidence="2 3">
    <name type="scientific">Paracoccus liaowanqingii</name>
    <dbReference type="NCBI Taxonomy" id="2560053"/>
    <lineage>
        <taxon>Bacteria</taxon>
        <taxon>Pseudomonadati</taxon>
        <taxon>Pseudomonadota</taxon>
        <taxon>Alphaproteobacteria</taxon>
        <taxon>Rhodobacterales</taxon>
        <taxon>Paracoccaceae</taxon>
        <taxon>Paracoccus</taxon>
    </lineage>
</organism>
<dbReference type="InterPro" id="IPR006315">
    <property type="entry name" value="OM_autotransptr_brl_dom"/>
</dbReference>
<dbReference type="GO" id="GO:0019867">
    <property type="term" value="C:outer membrane"/>
    <property type="evidence" value="ECO:0007669"/>
    <property type="project" value="InterPro"/>
</dbReference>
<dbReference type="SUPFAM" id="SSF103515">
    <property type="entry name" value="Autotransporter"/>
    <property type="match status" value="1"/>
</dbReference>
<evidence type="ECO:0000259" key="1">
    <source>
        <dbReference type="PROSITE" id="PS51208"/>
    </source>
</evidence>
<dbReference type="EMBL" id="SRPG01000047">
    <property type="protein sequence ID" value="TGN62365.1"/>
    <property type="molecule type" value="Genomic_DNA"/>
</dbReference>
<dbReference type="Gene3D" id="2.40.128.130">
    <property type="entry name" value="Autotransporter beta-domain"/>
    <property type="match status" value="1"/>
</dbReference>
<keyword evidence="3" id="KW-1185">Reference proteome</keyword>
<reference evidence="2 3" key="1">
    <citation type="submission" date="2019-03" db="EMBL/GenBank/DDBJ databases">
        <authorList>
            <person name="Li J."/>
        </authorList>
    </citation>
    <scope>NUCLEOTIDE SEQUENCE [LARGE SCALE GENOMIC DNA]</scope>
    <source>
        <strain evidence="2 3">3058</strain>
    </source>
</reference>
<name>A0A4Z1CLU6_9RHOB</name>
<comment type="caution">
    <text evidence="2">The sequence shown here is derived from an EMBL/GenBank/DDBJ whole genome shotgun (WGS) entry which is preliminary data.</text>
</comment>
<dbReference type="Pfam" id="PF03797">
    <property type="entry name" value="Autotransporter"/>
    <property type="match status" value="1"/>
</dbReference>
<dbReference type="InterPro" id="IPR005546">
    <property type="entry name" value="Autotransporte_beta"/>
</dbReference>
<dbReference type="InterPro" id="IPR036709">
    <property type="entry name" value="Autotransporte_beta_dom_sf"/>
</dbReference>
<sequence>MRFLHRPAFRRVPRTDDAQARRAFDQLSGEEHASAGALLLSQSRSLGEDAFARLHDGHTGAWVKAVGSRIYLDGDGTAAGADASGTGLMFGADGPAGDDVRIGFVAGVGQGSIDTDRSVGSIDVDSYYLGLHGASQMGPLSLKAGLAYSRNQLEIRREVAVDGFTDQLDAAYDADLTQVYAEASYALSLRNGLSLSPYAGLTHAILSTEAFAEEGGAAALTSDASTEKASFATLGLRASGDLGQDEGRDLGWTAAASWQHAFGDQAATRRMSLADGGAFVVSGASIGRNTAALSVGLSMAVGESGRLGMGYRGQVSGDMSANSLTADFTMRF</sequence>
<feature type="domain" description="Autotransporter" evidence="1">
    <location>
        <begin position="54"/>
        <end position="332"/>
    </location>
</feature>
<dbReference type="SMART" id="SM00869">
    <property type="entry name" value="Autotransporter"/>
    <property type="match status" value="1"/>
</dbReference>
<protein>
    <submittedName>
        <fullName evidence="2">Autotransporter domain-containing protein</fullName>
    </submittedName>
</protein>
<dbReference type="AlphaFoldDB" id="A0A4Z1CLU6"/>